<proteinExistence type="predicted"/>
<dbReference type="Proteomes" id="UP001056778">
    <property type="component" value="Chromosome 4"/>
</dbReference>
<sequence length="273" mass="31701">MKVFLRKLSDSDFQNSVGEELGVHHTTVCKTYTSVMDAVLEKANIFIKFSRSAEAVVEAKRLWSERYRFPNAVGVIDCTHVRIPKFQEFGDEYINRKRYPSINVQATCNAQDIFTGVDCQWPGSVHASRIFKNSDIYHILKNSTEKCVLLGDDGYSISPWVMTPWRTPATQEQQNYNNVFCWERVIERCFGQLKARFSVLQYKISNKLEKIPSTIIVCVVLHNIAKHLHVEDFHYSNQVDDFQINAQNNDLPKNMIRQLGQQKRELITQMLFN</sequence>
<evidence type="ECO:0000313" key="2">
    <source>
        <dbReference type="Proteomes" id="UP001056778"/>
    </source>
</evidence>
<name>A0ACB9T8Y3_HOLOL</name>
<evidence type="ECO:0000313" key="1">
    <source>
        <dbReference type="EMBL" id="KAI4463282.1"/>
    </source>
</evidence>
<accession>A0ACB9T8Y3</accession>
<reference evidence="1" key="1">
    <citation type="submission" date="2022-04" db="EMBL/GenBank/DDBJ databases">
        <title>Chromosome-scale genome assembly of Holotrichia oblita Faldermann.</title>
        <authorList>
            <person name="Rongchong L."/>
        </authorList>
    </citation>
    <scope>NUCLEOTIDE SEQUENCE</scope>
    <source>
        <strain evidence="1">81SQS9</strain>
    </source>
</reference>
<keyword evidence="2" id="KW-1185">Reference proteome</keyword>
<dbReference type="EMBL" id="CM043018">
    <property type="protein sequence ID" value="KAI4463282.1"/>
    <property type="molecule type" value="Genomic_DNA"/>
</dbReference>
<gene>
    <name evidence="1" type="ORF">MML48_4g00007084</name>
</gene>
<organism evidence="1 2">
    <name type="scientific">Holotrichia oblita</name>
    <name type="common">Chafer beetle</name>
    <dbReference type="NCBI Taxonomy" id="644536"/>
    <lineage>
        <taxon>Eukaryota</taxon>
        <taxon>Metazoa</taxon>
        <taxon>Ecdysozoa</taxon>
        <taxon>Arthropoda</taxon>
        <taxon>Hexapoda</taxon>
        <taxon>Insecta</taxon>
        <taxon>Pterygota</taxon>
        <taxon>Neoptera</taxon>
        <taxon>Endopterygota</taxon>
        <taxon>Coleoptera</taxon>
        <taxon>Polyphaga</taxon>
        <taxon>Scarabaeiformia</taxon>
        <taxon>Scarabaeidae</taxon>
        <taxon>Melolonthinae</taxon>
        <taxon>Holotrichia</taxon>
    </lineage>
</organism>
<protein>
    <submittedName>
        <fullName evidence="1">Uncharacterized protein</fullName>
    </submittedName>
</protein>
<comment type="caution">
    <text evidence="1">The sequence shown here is derived from an EMBL/GenBank/DDBJ whole genome shotgun (WGS) entry which is preliminary data.</text>
</comment>